<reference evidence="2 3" key="1">
    <citation type="submission" date="2016-10" db="EMBL/GenBank/DDBJ databases">
        <authorList>
            <person name="de Groot N.N."/>
        </authorList>
    </citation>
    <scope>NUCLEOTIDE SEQUENCE [LARGE SCALE GENOMIC DNA]</scope>
    <source>
        <strain evidence="2 3">DSM 45514</strain>
    </source>
</reference>
<evidence type="ECO:0000256" key="1">
    <source>
        <dbReference type="SAM" id="MobiDB-lite"/>
    </source>
</evidence>
<evidence type="ECO:0000313" key="3">
    <source>
        <dbReference type="Proteomes" id="UP000199387"/>
    </source>
</evidence>
<protein>
    <recommendedName>
        <fullName evidence="4">Heat induced stress protein YflT</fullName>
    </recommendedName>
</protein>
<evidence type="ECO:0000313" key="2">
    <source>
        <dbReference type="EMBL" id="SDC33347.1"/>
    </source>
</evidence>
<dbReference type="EMBL" id="FMZA01000006">
    <property type="protein sequence ID" value="SDC33347.1"/>
    <property type="molecule type" value="Genomic_DNA"/>
</dbReference>
<dbReference type="RefSeq" id="WP_091567625.1">
    <property type="nucleotide sequence ID" value="NZ_FMZA01000006.1"/>
</dbReference>
<keyword evidence="3" id="KW-1185">Reference proteome</keyword>
<feature type="region of interest" description="Disordered" evidence="1">
    <location>
        <begin position="40"/>
        <end position="66"/>
    </location>
</feature>
<sequence length="121" mass="12994">MGQRNVIAFFRTERQAQQAVQQLKARGFDTVDLSRFSLSPKEDASDLDNPIAEPPSSLSTLTGAPVTGRDPGILKAADIHSSGIADGSDEFGAEDLSVTVITDDSRFDEAEQLLEQMGGRL</sequence>
<dbReference type="AlphaFoldDB" id="A0A1G6KR06"/>
<dbReference type="Proteomes" id="UP000199387">
    <property type="component" value="Unassembled WGS sequence"/>
</dbReference>
<proteinExistence type="predicted"/>
<organism evidence="2 3">
    <name type="scientific">Melghirimyces thermohalophilus</name>
    <dbReference type="NCBI Taxonomy" id="1236220"/>
    <lineage>
        <taxon>Bacteria</taxon>
        <taxon>Bacillati</taxon>
        <taxon>Bacillota</taxon>
        <taxon>Bacilli</taxon>
        <taxon>Bacillales</taxon>
        <taxon>Thermoactinomycetaceae</taxon>
        <taxon>Melghirimyces</taxon>
    </lineage>
</organism>
<dbReference type="OrthoDB" id="2375806at2"/>
<name>A0A1G6KR06_9BACL</name>
<dbReference type="STRING" id="1236220.SAMN04488112_106110"/>
<evidence type="ECO:0008006" key="4">
    <source>
        <dbReference type="Google" id="ProtNLM"/>
    </source>
</evidence>
<accession>A0A1G6KR06</accession>
<gene>
    <name evidence="2" type="ORF">SAMN04488112_106110</name>
</gene>